<feature type="compositionally biased region" description="Basic and acidic residues" evidence="2">
    <location>
        <begin position="293"/>
        <end position="307"/>
    </location>
</feature>
<feature type="compositionally biased region" description="Low complexity" evidence="2">
    <location>
        <begin position="63"/>
        <end position="73"/>
    </location>
</feature>
<feature type="region of interest" description="Disordered" evidence="2">
    <location>
        <begin position="1"/>
        <end position="73"/>
    </location>
</feature>
<sequence length="613" mass="67059">MLFAQRKRRQRIAGKIGHDDSEYEIDHHHNIGILPQGQPRNTPRAYNGGPPATPRRQPHYVEQQQQQPWQQQQPSALMERFDVNFTPLQVNGNALGNNYRGGLVSNFGQALPPLPPPPVQPAAAWAPLPPVVNKNPLWFKPMLGACAPVSHPLIAPGVNACYHQSPPQYLYNCAPAAPNNLPPLQLPPVNAGTPRAETPLPYINNPIGRSCSRGDFHRPRSAAVGTLPNLNAFEDSAEAKRAARQRAIEFQQENARLCEERRRQQQLERQLQMEEERRREDAARAERLRLCQKEQSEMEREHSEAAGRVKKGRGGGRSNWTSDEQLREDLMRQINDKKQRQEDERRAAELEMQKEKENNKNSVYSNFYSDNGTDHLRGGRGGSPEPLEHTAPGAEPLGNGAAAGSDPVTNMAIPAGRLPGGSPHTLPQSYLPFAPHPLGTPRPFPAFQLDPILPLQRPGVVAGMASAASVPAAGNDYITPHLPPFPSIEISTPRDRAPTREAERVESHLRDMINEHESITRMLESEVPTKPSEIPLYRPQPIAHTKVSFISPTVDNLRWNPCGAPPAAAGTGTGTASAPAFAMGYAAACGGGSDELSAEPSTFVGAQLAGNNA</sequence>
<dbReference type="Proteomes" id="UP000266743">
    <property type="component" value="Chromosome 10"/>
</dbReference>
<accession>A0A3L6KYY6</accession>
<proteinExistence type="predicted"/>
<organism evidence="3">
    <name type="scientific">Trypanosoma brucei equiperdum</name>
    <dbReference type="NCBI Taxonomy" id="630700"/>
    <lineage>
        <taxon>Eukaryota</taxon>
        <taxon>Discoba</taxon>
        <taxon>Euglenozoa</taxon>
        <taxon>Kinetoplastea</taxon>
        <taxon>Metakinetoplastina</taxon>
        <taxon>Trypanosomatida</taxon>
        <taxon>Trypanosomatidae</taxon>
        <taxon>Trypanosoma</taxon>
    </lineage>
</organism>
<dbReference type="AlphaFoldDB" id="A0A3L6KYY6"/>
<feature type="region of interest" description="Disordered" evidence="2">
    <location>
        <begin position="293"/>
        <end position="395"/>
    </location>
</feature>
<keyword evidence="1" id="KW-0175">Coiled coil</keyword>
<feature type="compositionally biased region" description="Basic residues" evidence="2">
    <location>
        <begin position="1"/>
        <end position="12"/>
    </location>
</feature>
<feature type="compositionally biased region" description="Basic and acidic residues" evidence="2">
    <location>
        <begin position="324"/>
        <end position="359"/>
    </location>
</feature>
<comment type="caution">
    <text evidence="3">The sequence shown here is derived from an EMBL/GenBank/DDBJ whole genome shotgun (WGS) entry which is preliminary data.</text>
</comment>
<name>A0A3L6KYY6_9TRYP</name>
<gene>
    <name evidence="3" type="ORF">DPX39_100016200</name>
</gene>
<dbReference type="EMBL" id="QSBY01000010">
    <property type="protein sequence ID" value="RHW68978.1"/>
    <property type="molecule type" value="Genomic_DNA"/>
</dbReference>
<feature type="compositionally biased region" description="Polar residues" evidence="2">
    <location>
        <begin position="360"/>
        <end position="371"/>
    </location>
</feature>
<evidence type="ECO:0000256" key="2">
    <source>
        <dbReference type="SAM" id="MobiDB-lite"/>
    </source>
</evidence>
<reference evidence="3" key="1">
    <citation type="submission" date="2018-09" db="EMBL/GenBank/DDBJ databases">
        <title>whole genome sequence of T. equiperdum IVM-t1 strain.</title>
        <authorList>
            <person name="Suganuma K."/>
        </authorList>
    </citation>
    <scope>NUCLEOTIDE SEQUENCE [LARGE SCALE GENOMIC DNA]</scope>
    <source>
        <strain evidence="3">IVM-t1</strain>
    </source>
</reference>
<feature type="compositionally biased region" description="Basic and acidic residues" evidence="2">
    <location>
        <begin position="16"/>
        <end position="29"/>
    </location>
</feature>
<protein>
    <submittedName>
        <fullName evidence="3">Uncharacterized protein</fullName>
    </submittedName>
</protein>
<evidence type="ECO:0000313" key="3">
    <source>
        <dbReference type="EMBL" id="RHW68978.1"/>
    </source>
</evidence>
<evidence type="ECO:0000256" key="1">
    <source>
        <dbReference type="SAM" id="Coils"/>
    </source>
</evidence>
<feature type="coiled-coil region" evidence="1">
    <location>
        <begin position="240"/>
        <end position="284"/>
    </location>
</feature>